<feature type="transmembrane region" description="Helical" evidence="1">
    <location>
        <begin position="230"/>
        <end position="247"/>
    </location>
</feature>
<proteinExistence type="predicted"/>
<protein>
    <submittedName>
        <fullName evidence="2">Uncharacterized protein</fullName>
    </submittedName>
</protein>
<gene>
    <name evidence="2" type="ORF">US54_C0008G0013</name>
</gene>
<evidence type="ECO:0000313" key="2">
    <source>
        <dbReference type="EMBL" id="KKQ38538.1"/>
    </source>
</evidence>
<name>A0A0G0H5I6_9BACT</name>
<evidence type="ECO:0000256" key="1">
    <source>
        <dbReference type="SAM" id="Phobius"/>
    </source>
</evidence>
<feature type="transmembrane region" description="Helical" evidence="1">
    <location>
        <begin position="175"/>
        <end position="193"/>
    </location>
</feature>
<feature type="transmembrane region" description="Helical" evidence="1">
    <location>
        <begin position="93"/>
        <end position="112"/>
    </location>
</feature>
<dbReference type="EMBL" id="LBTJ01000008">
    <property type="protein sequence ID" value="KKQ38538.1"/>
    <property type="molecule type" value="Genomic_DNA"/>
</dbReference>
<feature type="transmembrane region" description="Helical" evidence="1">
    <location>
        <begin position="68"/>
        <end position="86"/>
    </location>
</feature>
<accession>A0A0G0H5I6</accession>
<dbReference type="Proteomes" id="UP000034471">
    <property type="component" value="Unassembled WGS sequence"/>
</dbReference>
<comment type="caution">
    <text evidence="2">The sequence shown here is derived from an EMBL/GenBank/DDBJ whole genome shotgun (WGS) entry which is preliminary data.</text>
</comment>
<keyword evidence="1" id="KW-0812">Transmembrane</keyword>
<feature type="transmembrane region" description="Helical" evidence="1">
    <location>
        <begin position="303"/>
        <end position="322"/>
    </location>
</feature>
<sequence length="425" mass="50329">MGVLYILPQAWINSFNLLDIAETILAPSNNGSLMQVVESSYTDVARFRPVYTISRFLLNSILSSANQYFFVYGLILGITLYITTVIQKQINKVNNLVFLILLPALLFNPVTIDTFWRLGTAENLFTLFLLLCLYSFIAKKKWFVYISFIVFIFSKETAIFFIPVFILYLYGNKKYRQLVIVLFLGVIYSLLLLPRVVTANNARQYTALFTTNITDNIYILIQYFREFPQIYILLIVILLIFFFNVFISKHRHNFKMRGLVIMLVFTSLFSLLFFDNIQAYYLFPYLMLSFLTLNIEFGYLKKKYVYIVVIFSLCILVMNRHLTYEKMKFWQSDYASDAILLNYLEKNPDETYYIDPSNRIDHIDAFEYLLKEKYKQNPKRANIIISRDHEYIIQYGVYQDLCSKTFFESKVCRWKVFDNSLKSEN</sequence>
<keyword evidence="1" id="KW-0472">Membrane</keyword>
<organism evidence="2 3">
    <name type="scientific">Candidatus Roizmanbacteria bacterium GW2011_GWA2_37_7</name>
    <dbReference type="NCBI Taxonomy" id="1618481"/>
    <lineage>
        <taxon>Bacteria</taxon>
        <taxon>Candidatus Roizmaniibacteriota</taxon>
    </lineage>
</organism>
<reference evidence="2 3" key="1">
    <citation type="journal article" date="2015" name="Nature">
        <title>rRNA introns, odd ribosomes, and small enigmatic genomes across a large radiation of phyla.</title>
        <authorList>
            <person name="Brown C.T."/>
            <person name="Hug L.A."/>
            <person name="Thomas B.C."/>
            <person name="Sharon I."/>
            <person name="Castelle C.J."/>
            <person name="Singh A."/>
            <person name="Wilkins M.J."/>
            <person name="Williams K.H."/>
            <person name="Banfield J.F."/>
        </authorList>
    </citation>
    <scope>NUCLEOTIDE SEQUENCE [LARGE SCALE GENOMIC DNA]</scope>
</reference>
<feature type="transmembrane region" description="Helical" evidence="1">
    <location>
        <begin position="118"/>
        <end position="137"/>
    </location>
</feature>
<feature type="transmembrane region" description="Helical" evidence="1">
    <location>
        <begin position="259"/>
        <end position="283"/>
    </location>
</feature>
<feature type="transmembrane region" description="Helical" evidence="1">
    <location>
        <begin position="144"/>
        <end position="169"/>
    </location>
</feature>
<evidence type="ECO:0000313" key="3">
    <source>
        <dbReference type="Proteomes" id="UP000034471"/>
    </source>
</evidence>
<keyword evidence="1" id="KW-1133">Transmembrane helix</keyword>
<dbReference type="AlphaFoldDB" id="A0A0G0H5I6"/>